<comment type="caution">
    <text evidence="2">The sequence shown here is derived from an EMBL/GenBank/DDBJ whole genome shotgun (WGS) entry which is preliminary data.</text>
</comment>
<protein>
    <submittedName>
        <fullName evidence="2">Uncharacterized protein</fullName>
    </submittedName>
</protein>
<dbReference type="EMBL" id="SWBO01000002">
    <property type="protein sequence ID" value="TKC02455.1"/>
    <property type="molecule type" value="Genomic_DNA"/>
</dbReference>
<name>A0A4U1C9L0_9SPHI</name>
<keyword evidence="1" id="KW-0812">Transmembrane</keyword>
<gene>
    <name evidence="2" type="ORF">FA045_04035</name>
</gene>
<organism evidence="2 3">
    <name type="scientific">Pedobacter cryotolerans</name>
    <dbReference type="NCBI Taxonomy" id="2571270"/>
    <lineage>
        <taxon>Bacteria</taxon>
        <taxon>Pseudomonadati</taxon>
        <taxon>Bacteroidota</taxon>
        <taxon>Sphingobacteriia</taxon>
        <taxon>Sphingobacteriales</taxon>
        <taxon>Sphingobacteriaceae</taxon>
        <taxon>Pedobacter</taxon>
    </lineage>
</organism>
<dbReference type="Proteomes" id="UP000310477">
    <property type="component" value="Unassembled WGS sequence"/>
</dbReference>
<dbReference type="Pfam" id="PF20136">
    <property type="entry name" value="DUF6526"/>
    <property type="match status" value="1"/>
</dbReference>
<accession>A0A4U1C9L0</accession>
<keyword evidence="1" id="KW-0472">Membrane</keyword>
<reference evidence="2 3" key="1">
    <citation type="submission" date="2019-04" db="EMBL/GenBank/DDBJ databases">
        <title>Pedobacter sp. AR-2-6 sp. nov., isolated from Arctic soil.</title>
        <authorList>
            <person name="Dahal R.H."/>
            <person name="Kim D.-U."/>
        </authorList>
    </citation>
    <scope>NUCLEOTIDE SEQUENCE [LARGE SCALE GENOMIC DNA]</scope>
    <source>
        <strain evidence="2 3">AR-2-6</strain>
    </source>
</reference>
<proteinExistence type="predicted"/>
<evidence type="ECO:0000313" key="2">
    <source>
        <dbReference type="EMBL" id="TKC02455.1"/>
    </source>
</evidence>
<keyword evidence="1" id="KW-1133">Transmembrane helix</keyword>
<feature type="transmembrane region" description="Helical" evidence="1">
    <location>
        <begin position="45"/>
        <end position="64"/>
    </location>
</feature>
<sequence>MMEQNLKNHSKYVTGYHVVLTFLILAGTIGAAINFYHSLNNANHYNSALLLILFFIAIILFWYVRQFPLKAQDRVIRAEENMRYFSITGKLLPVQLRKSQIIALRFAGDDEFVTLVEKAIKENLTAKDIKALIKNWRADYYRM</sequence>
<keyword evidence="3" id="KW-1185">Reference proteome</keyword>
<feature type="transmembrane region" description="Helical" evidence="1">
    <location>
        <begin position="12"/>
        <end position="33"/>
    </location>
</feature>
<dbReference type="OrthoDB" id="765463at2"/>
<evidence type="ECO:0000256" key="1">
    <source>
        <dbReference type="SAM" id="Phobius"/>
    </source>
</evidence>
<dbReference type="InterPro" id="IPR045385">
    <property type="entry name" value="DUF6526"/>
</dbReference>
<dbReference type="AlphaFoldDB" id="A0A4U1C9L0"/>
<evidence type="ECO:0000313" key="3">
    <source>
        <dbReference type="Proteomes" id="UP000310477"/>
    </source>
</evidence>